<reference evidence="2 3" key="1">
    <citation type="submission" date="2018-03" db="EMBL/GenBank/DDBJ databases">
        <authorList>
            <person name="Guldener U."/>
        </authorList>
    </citation>
    <scope>NUCLEOTIDE SEQUENCE [LARGE SCALE GENOMIC DNA]</scope>
    <source>
        <strain evidence="2 3">DAOM196992</strain>
    </source>
</reference>
<organism evidence="2 3">
    <name type="scientific">Pseudozyma flocculosa</name>
    <dbReference type="NCBI Taxonomy" id="84751"/>
    <lineage>
        <taxon>Eukaryota</taxon>
        <taxon>Fungi</taxon>
        <taxon>Dikarya</taxon>
        <taxon>Basidiomycota</taxon>
        <taxon>Ustilaginomycotina</taxon>
        <taxon>Ustilaginomycetes</taxon>
        <taxon>Ustilaginales</taxon>
        <taxon>Ustilaginaceae</taxon>
        <taxon>Pseudozyma</taxon>
    </lineage>
</organism>
<feature type="region of interest" description="Disordered" evidence="1">
    <location>
        <begin position="246"/>
        <end position="277"/>
    </location>
</feature>
<dbReference type="AlphaFoldDB" id="A0A5C3EUX9"/>
<evidence type="ECO:0000256" key="1">
    <source>
        <dbReference type="SAM" id="MobiDB-lite"/>
    </source>
</evidence>
<protein>
    <submittedName>
        <fullName evidence="2">Uncharacterized protein</fullName>
    </submittedName>
</protein>
<evidence type="ECO:0000313" key="2">
    <source>
        <dbReference type="EMBL" id="SPO36073.1"/>
    </source>
</evidence>
<evidence type="ECO:0000313" key="3">
    <source>
        <dbReference type="Proteomes" id="UP000323386"/>
    </source>
</evidence>
<accession>A0A5C3EUX9</accession>
<dbReference type="EMBL" id="OOIP01000003">
    <property type="protein sequence ID" value="SPO36073.1"/>
    <property type="molecule type" value="Genomic_DNA"/>
</dbReference>
<proteinExistence type="predicted"/>
<gene>
    <name evidence="2" type="ORF">PSFLO_01544</name>
</gene>
<feature type="region of interest" description="Disordered" evidence="1">
    <location>
        <begin position="1"/>
        <end position="66"/>
    </location>
</feature>
<name>A0A5C3EUX9_9BASI</name>
<keyword evidence="3" id="KW-1185">Reference proteome</keyword>
<feature type="compositionally biased region" description="Low complexity" evidence="1">
    <location>
        <begin position="262"/>
        <end position="273"/>
    </location>
</feature>
<sequence length="292" mass="30332">MAWHWPGLSAPLRPGAARRGPKRACGPPPSARIIAHRSTPYRTSLARSLPSSPAPPPESIPPPLALPPASARRLPACKPWVPAWSLPPAWPSWPALAPPCRPGARASPRSLAPHPVPSPRTYRPFGTGQAHPSAAAAAAAAVVRPSLGPLACPCPHPLLLPLLLLTGGPTSHIPVVVVAVVVAVAVPVAVHLRADPPPPCPEASGCRSISLVSPLRPLSVVYLFLRRAPLAVRCLAVAPSQPPAVNFGSGRSCPPPSPSSPPSLTSVPALPLLDTERPHPPLVHLVLRRSQT</sequence>
<dbReference type="Proteomes" id="UP000323386">
    <property type="component" value="Unassembled WGS sequence"/>
</dbReference>
<feature type="compositionally biased region" description="Pro residues" evidence="1">
    <location>
        <begin position="52"/>
        <end position="66"/>
    </location>
</feature>